<feature type="domain" description="F-box" evidence="1">
    <location>
        <begin position="1"/>
        <end position="46"/>
    </location>
</feature>
<dbReference type="PANTHER" id="PTHR31672:SF13">
    <property type="entry name" value="F-BOX PROTEIN CPR30-LIKE"/>
    <property type="match status" value="1"/>
</dbReference>
<dbReference type="InterPro" id="IPR006527">
    <property type="entry name" value="F-box-assoc_dom_typ1"/>
</dbReference>
<accession>A0A6D2L227</accession>
<evidence type="ECO:0000313" key="4">
    <source>
        <dbReference type="Proteomes" id="UP000467841"/>
    </source>
</evidence>
<evidence type="ECO:0000313" key="2">
    <source>
        <dbReference type="EMBL" id="CAA7012893.1"/>
    </source>
</evidence>
<dbReference type="PANTHER" id="PTHR31672">
    <property type="entry name" value="BNACNNG10540D PROTEIN"/>
    <property type="match status" value="1"/>
</dbReference>
<proteinExistence type="predicted"/>
<dbReference type="SUPFAM" id="SSF81383">
    <property type="entry name" value="F-box domain"/>
    <property type="match status" value="1"/>
</dbReference>
<dbReference type="CDD" id="cd22157">
    <property type="entry name" value="F-box_AtFBW1-like"/>
    <property type="match status" value="1"/>
</dbReference>
<dbReference type="InterPro" id="IPR001810">
    <property type="entry name" value="F-box_dom"/>
</dbReference>
<dbReference type="OrthoDB" id="1026201at2759"/>
<dbReference type="EMBL" id="CACVBM020000011">
    <property type="protein sequence ID" value="CAA7012893.1"/>
    <property type="molecule type" value="Genomic_DNA"/>
</dbReference>
<dbReference type="PROSITE" id="PS50181">
    <property type="entry name" value="FBOX"/>
    <property type="match status" value="1"/>
</dbReference>
<reference evidence="3 4" key="1">
    <citation type="submission" date="2020-01" db="EMBL/GenBank/DDBJ databases">
        <authorList>
            <person name="Mishra B."/>
        </authorList>
    </citation>
    <scope>NUCLEOTIDE SEQUENCE [LARGE SCALE GENOMIC DNA]</scope>
</reference>
<dbReference type="Proteomes" id="UP000467841">
    <property type="component" value="Unassembled WGS sequence"/>
</dbReference>
<dbReference type="Pfam" id="PF00646">
    <property type="entry name" value="F-box"/>
    <property type="match status" value="1"/>
</dbReference>
<sequence>MECTSLPVDLVEDILSRIPVKSVARLRSTSKQWKALLKSRSFAKKHSANAPKEKSLIIMLMDLRVYLVSVDLRRIHDNKVDPSFKVGAQFYLKDPLSNSSSQVDIRNIFHCDGSLLCTTKDRRLVLWNPCSGDTKWIKPRDSYKESDYYALGYNDKNSSCKQYKILRVDRQDILPIKNEYEIYDFTSNSWRDIGVATDWFLPRYRRGISRGLKPFENASLSVVGEEQLCLLGTGLKFWIMGHPGLSSFQVWVGTRTGSAMSWSKSLLVKRAYKHYKFSDGMSFLADEQNQVVMYMSPDNILHIVSETKHIRDDNHVGDSTCISSCSVLLNYAPSLAQIQQGCLPGGNKRKAPSM</sequence>
<organism evidence="3 4">
    <name type="scientific">Microthlaspi erraticum</name>
    <dbReference type="NCBI Taxonomy" id="1685480"/>
    <lineage>
        <taxon>Eukaryota</taxon>
        <taxon>Viridiplantae</taxon>
        <taxon>Streptophyta</taxon>
        <taxon>Embryophyta</taxon>
        <taxon>Tracheophyta</taxon>
        <taxon>Spermatophyta</taxon>
        <taxon>Magnoliopsida</taxon>
        <taxon>eudicotyledons</taxon>
        <taxon>Gunneridae</taxon>
        <taxon>Pentapetalae</taxon>
        <taxon>rosids</taxon>
        <taxon>malvids</taxon>
        <taxon>Brassicales</taxon>
        <taxon>Brassicaceae</taxon>
        <taxon>Coluteocarpeae</taxon>
        <taxon>Microthlaspi</taxon>
    </lineage>
</organism>
<evidence type="ECO:0000313" key="3">
    <source>
        <dbReference type="EMBL" id="CAA7059659.1"/>
    </source>
</evidence>
<dbReference type="SMART" id="SM00256">
    <property type="entry name" value="FBOX"/>
    <property type="match status" value="1"/>
</dbReference>
<dbReference type="EMBL" id="CACVBM020001787">
    <property type="protein sequence ID" value="CAA7059659.1"/>
    <property type="molecule type" value="Genomic_DNA"/>
</dbReference>
<dbReference type="AlphaFoldDB" id="A0A6D2L227"/>
<evidence type="ECO:0000259" key="1">
    <source>
        <dbReference type="PROSITE" id="PS50181"/>
    </source>
</evidence>
<dbReference type="InterPro" id="IPR017451">
    <property type="entry name" value="F-box-assoc_interact_dom"/>
</dbReference>
<dbReference type="NCBIfam" id="TIGR01640">
    <property type="entry name" value="F_box_assoc_1"/>
    <property type="match status" value="1"/>
</dbReference>
<dbReference type="InterPro" id="IPR036047">
    <property type="entry name" value="F-box-like_dom_sf"/>
</dbReference>
<gene>
    <name evidence="2" type="ORF">MERR_LOCUS127</name>
    <name evidence="3" type="ORF">MERR_LOCUS46895</name>
</gene>
<dbReference type="Pfam" id="PF07734">
    <property type="entry name" value="FBA_1"/>
    <property type="match status" value="2"/>
</dbReference>
<keyword evidence="4" id="KW-1185">Reference proteome</keyword>
<protein>
    <recommendedName>
        <fullName evidence="1">F-box domain-containing protein</fullName>
    </recommendedName>
</protein>
<dbReference type="Gene3D" id="1.20.1280.50">
    <property type="match status" value="1"/>
</dbReference>
<name>A0A6D2L227_9BRAS</name>
<dbReference type="InterPro" id="IPR050796">
    <property type="entry name" value="SCF_F-box_component"/>
</dbReference>